<gene>
    <name evidence="1" type="ORF">NEMVEDRAFT_v1g244542</name>
</gene>
<evidence type="ECO:0008006" key="3">
    <source>
        <dbReference type="Google" id="ProtNLM"/>
    </source>
</evidence>
<dbReference type="AlphaFoldDB" id="A7SDP3"/>
<organism evidence="1 2">
    <name type="scientific">Nematostella vectensis</name>
    <name type="common">Starlet sea anemone</name>
    <dbReference type="NCBI Taxonomy" id="45351"/>
    <lineage>
        <taxon>Eukaryota</taxon>
        <taxon>Metazoa</taxon>
        <taxon>Cnidaria</taxon>
        <taxon>Anthozoa</taxon>
        <taxon>Hexacorallia</taxon>
        <taxon>Actiniaria</taxon>
        <taxon>Edwardsiidae</taxon>
        <taxon>Nematostella</taxon>
    </lineage>
</organism>
<dbReference type="FunFam" id="3.40.50.1000:FF:000475">
    <property type="match status" value="1"/>
</dbReference>
<dbReference type="InParanoid" id="A7SDP3"/>
<dbReference type="InterPro" id="IPR050155">
    <property type="entry name" value="HAD-like_hydrolase_sf"/>
</dbReference>
<dbReference type="KEGG" id="nve:5509692"/>
<dbReference type="SFLD" id="SFLDG01129">
    <property type="entry name" value="C1.5:_HAD__Beta-PGM__Phosphata"/>
    <property type="match status" value="1"/>
</dbReference>
<evidence type="ECO:0000313" key="2">
    <source>
        <dbReference type="Proteomes" id="UP000001593"/>
    </source>
</evidence>
<dbReference type="PANTHER" id="PTHR43434">
    <property type="entry name" value="PHOSPHOGLYCOLATE PHOSPHATASE"/>
    <property type="match status" value="1"/>
</dbReference>
<reference evidence="1 2" key="1">
    <citation type="journal article" date="2007" name="Science">
        <title>Sea anemone genome reveals ancestral eumetazoan gene repertoire and genomic organization.</title>
        <authorList>
            <person name="Putnam N.H."/>
            <person name="Srivastava M."/>
            <person name="Hellsten U."/>
            <person name="Dirks B."/>
            <person name="Chapman J."/>
            <person name="Salamov A."/>
            <person name="Terry A."/>
            <person name="Shapiro H."/>
            <person name="Lindquist E."/>
            <person name="Kapitonov V.V."/>
            <person name="Jurka J."/>
            <person name="Genikhovich G."/>
            <person name="Grigoriev I.V."/>
            <person name="Lucas S.M."/>
            <person name="Steele R.E."/>
            <person name="Finnerty J.R."/>
            <person name="Technau U."/>
            <person name="Martindale M.Q."/>
            <person name="Rokhsar D.S."/>
        </authorList>
    </citation>
    <scope>NUCLEOTIDE SEQUENCE [LARGE SCALE GENOMIC DNA]</scope>
    <source>
        <strain evidence="2">CH2 X CH6</strain>
    </source>
</reference>
<dbReference type="InterPro" id="IPR023198">
    <property type="entry name" value="PGP-like_dom2"/>
</dbReference>
<dbReference type="OrthoDB" id="1694274at2759"/>
<dbReference type="SFLD" id="SFLDS00003">
    <property type="entry name" value="Haloacid_Dehalogenase"/>
    <property type="match status" value="1"/>
</dbReference>
<keyword evidence="2" id="KW-1185">Reference proteome</keyword>
<name>A7SDP3_NEMVE</name>
<dbReference type="GO" id="GO:0006281">
    <property type="term" value="P:DNA repair"/>
    <property type="evidence" value="ECO:0000318"/>
    <property type="project" value="GO_Central"/>
</dbReference>
<dbReference type="InterPro" id="IPR036412">
    <property type="entry name" value="HAD-like_sf"/>
</dbReference>
<dbReference type="OMA" id="TMGESKI"/>
<accession>A7SDP3</accession>
<dbReference type="Pfam" id="PF13419">
    <property type="entry name" value="HAD_2"/>
    <property type="match status" value="1"/>
</dbReference>
<dbReference type="SUPFAM" id="SSF56784">
    <property type="entry name" value="HAD-like"/>
    <property type="match status" value="1"/>
</dbReference>
<dbReference type="STRING" id="45351.A7SDP3"/>
<dbReference type="PhylomeDB" id="A7SDP3"/>
<dbReference type="InterPro" id="IPR041492">
    <property type="entry name" value="HAD_2"/>
</dbReference>
<dbReference type="GO" id="GO:0008967">
    <property type="term" value="F:phosphoglycolate phosphatase activity"/>
    <property type="evidence" value="ECO:0000318"/>
    <property type="project" value="GO_Central"/>
</dbReference>
<dbReference type="Proteomes" id="UP000001593">
    <property type="component" value="Unassembled WGS sequence"/>
</dbReference>
<dbReference type="EMBL" id="DS469632">
    <property type="protein sequence ID" value="EDO38146.1"/>
    <property type="molecule type" value="Genomic_DNA"/>
</dbReference>
<dbReference type="Gene3D" id="1.10.150.240">
    <property type="entry name" value="Putative phosphatase, domain 2"/>
    <property type="match status" value="1"/>
</dbReference>
<proteinExistence type="predicted"/>
<dbReference type="HOGENOM" id="CLU_045011_12_1_1"/>
<sequence length="244" mass="26493">MAAVQLVMFDLAGTTVDDTVSGLPLVAVVMKDAFKTHGIDIEAETVNEFRGLEKREAIRQLFVKTQGRDPSSEVVDRIFQTFKETLTTYLSSIKKEIPGTTATFKYLKSKGIKIAVGSGFPHSVVESIVKTLGWSGLLDYVSSSEKEGHGRPHPAMIDAAVRACQVRDPKGVVKVGDSKADVEEGKNAGCWTVAVLTGTQDTQTLKAANPDFVIASVMDLPSVLKNIEGKKVMNKGFRFTNEEK</sequence>
<dbReference type="SFLD" id="SFLDG01135">
    <property type="entry name" value="C1.5.6:_HAD__Beta-PGM__Phospha"/>
    <property type="match status" value="1"/>
</dbReference>
<dbReference type="InterPro" id="IPR023214">
    <property type="entry name" value="HAD_sf"/>
</dbReference>
<dbReference type="GO" id="GO:0005829">
    <property type="term" value="C:cytosol"/>
    <property type="evidence" value="ECO:0000318"/>
    <property type="project" value="GO_Central"/>
</dbReference>
<dbReference type="PANTHER" id="PTHR43434:SF19">
    <property type="entry name" value="PHOSPHONOACETALDEHYDE HYDROLASE"/>
    <property type="match status" value="1"/>
</dbReference>
<evidence type="ECO:0000313" key="1">
    <source>
        <dbReference type="EMBL" id="EDO38146.1"/>
    </source>
</evidence>
<protein>
    <recommendedName>
        <fullName evidence="3">Phosphonoacetaldehyde hydrolase</fullName>
    </recommendedName>
</protein>
<dbReference type="Gene3D" id="3.40.50.1000">
    <property type="entry name" value="HAD superfamily/HAD-like"/>
    <property type="match status" value="1"/>
</dbReference>